<protein>
    <recommendedName>
        <fullName evidence="4">Zinc knuckle-domain-containing protein</fullName>
    </recommendedName>
</protein>
<feature type="compositionally biased region" description="Basic residues" evidence="1">
    <location>
        <begin position="284"/>
        <end position="295"/>
    </location>
</feature>
<feature type="compositionally biased region" description="Basic and acidic residues" evidence="1">
    <location>
        <begin position="68"/>
        <end position="96"/>
    </location>
</feature>
<reference evidence="2" key="1">
    <citation type="journal article" date="2020" name="Stud. Mycol.">
        <title>101 Dothideomycetes genomes: a test case for predicting lifestyles and emergence of pathogens.</title>
        <authorList>
            <person name="Haridas S."/>
            <person name="Albert R."/>
            <person name="Binder M."/>
            <person name="Bloem J."/>
            <person name="Labutti K."/>
            <person name="Salamov A."/>
            <person name="Andreopoulos B."/>
            <person name="Baker S."/>
            <person name="Barry K."/>
            <person name="Bills G."/>
            <person name="Bluhm B."/>
            <person name="Cannon C."/>
            <person name="Castanera R."/>
            <person name="Culley D."/>
            <person name="Daum C."/>
            <person name="Ezra D."/>
            <person name="Gonzalez J."/>
            <person name="Henrissat B."/>
            <person name="Kuo A."/>
            <person name="Liang C."/>
            <person name="Lipzen A."/>
            <person name="Lutzoni F."/>
            <person name="Magnuson J."/>
            <person name="Mondo S."/>
            <person name="Nolan M."/>
            <person name="Ohm R."/>
            <person name="Pangilinan J."/>
            <person name="Park H.-J."/>
            <person name="Ramirez L."/>
            <person name="Alfaro M."/>
            <person name="Sun H."/>
            <person name="Tritt A."/>
            <person name="Yoshinaga Y."/>
            <person name="Zwiers L.-H."/>
            <person name="Turgeon B."/>
            <person name="Goodwin S."/>
            <person name="Spatafora J."/>
            <person name="Crous P."/>
            <person name="Grigoriev I."/>
        </authorList>
    </citation>
    <scope>NUCLEOTIDE SEQUENCE</scope>
    <source>
        <strain evidence="2">CBS 379.55</strain>
    </source>
</reference>
<name>A0A6A6JGA1_WESOR</name>
<evidence type="ECO:0000256" key="1">
    <source>
        <dbReference type="SAM" id="MobiDB-lite"/>
    </source>
</evidence>
<evidence type="ECO:0008006" key="4">
    <source>
        <dbReference type="Google" id="ProtNLM"/>
    </source>
</evidence>
<accession>A0A6A6JGA1</accession>
<feature type="compositionally biased region" description="Basic and acidic residues" evidence="1">
    <location>
        <begin position="323"/>
        <end position="337"/>
    </location>
</feature>
<feature type="compositionally biased region" description="Basic residues" evidence="1">
    <location>
        <begin position="213"/>
        <end position="229"/>
    </location>
</feature>
<proteinExistence type="predicted"/>
<dbReference type="GeneID" id="54555916"/>
<organism evidence="2 3">
    <name type="scientific">Westerdykella ornata</name>
    <dbReference type="NCBI Taxonomy" id="318751"/>
    <lineage>
        <taxon>Eukaryota</taxon>
        <taxon>Fungi</taxon>
        <taxon>Dikarya</taxon>
        <taxon>Ascomycota</taxon>
        <taxon>Pezizomycotina</taxon>
        <taxon>Dothideomycetes</taxon>
        <taxon>Pleosporomycetidae</taxon>
        <taxon>Pleosporales</taxon>
        <taxon>Sporormiaceae</taxon>
        <taxon>Westerdykella</taxon>
    </lineage>
</organism>
<sequence length="377" mass="43048">MLRRPPYAGRSKATPTTQCQKCLKRGHYSYECTVSAQERPYKARPSRTQQLLNPNLRPKPTEDVPVELLHKKGIADELLAKKEQERGRGTSHEGGSRKRSYSTSSSDSVSTISTNRSRSRSPPTRGRRRSRQASLRDHDILRKRERSRSFSSYGSEDGEGRNVRRRLSSFSPPRRGRTLSVGSNRSSFRREENRSQRTNRRRASRSRSDDRGRGRRRFRSRSMSRGGKRPGRDLSMSRSPYRSPDRMDFSQDLNPQNIRGGAVDGFSGRGSRSKHYSSLSRSRSCSRSRHRKRKATTPSRDSRSPSPYSKRRETGRSPSPFYSKRDGSSVDNRRGDRVCSTQEGRPGRGASPPIPPRQRSLSPYSKRVAMTRAMQGR</sequence>
<feature type="compositionally biased region" description="Low complexity" evidence="1">
    <location>
        <begin position="101"/>
        <end position="124"/>
    </location>
</feature>
<gene>
    <name evidence="2" type="ORF">EI97DRAFT_502100</name>
</gene>
<dbReference type="OrthoDB" id="437973at2759"/>
<evidence type="ECO:0000313" key="2">
    <source>
        <dbReference type="EMBL" id="KAF2275153.1"/>
    </source>
</evidence>
<dbReference type="EMBL" id="ML986498">
    <property type="protein sequence ID" value="KAF2275153.1"/>
    <property type="molecule type" value="Genomic_DNA"/>
</dbReference>
<feature type="region of interest" description="Disordered" evidence="1">
    <location>
        <begin position="36"/>
        <end position="377"/>
    </location>
</feature>
<dbReference type="RefSeq" id="XP_033652692.1">
    <property type="nucleotide sequence ID" value="XM_033802741.1"/>
</dbReference>
<keyword evidence="3" id="KW-1185">Reference proteome</keyword>
<evidence type="ECO:0000313" key="3">
    <source>
        <dbReference type="Proteomes" id="UP000800097"/>
    </source>
</evidence>
<dbReference type="Proteomes" id="UP000800097">
    <property type="component" value="Unassembled WGS sequence"/>
</dbReference>
<dbReference type="Pfam" id="PF13917">
    <property type="entry name" value="zf-CCHC_3"/>
    <property type="match status" value="1"/>
</dbReference>
<dbReference type="AlphaFoldDB" id="A0A6A6JGA1"/>